<evidence type="ECO:0000313" key="1">
    <source>
        <dbReference type="EMBL" id="JAH88449.1"/>
    </source>
</evidence>
<proteinExistence type="predicted"/>
<dbReference type="AlphaFoldDB" id="A0A0E9WDI2"/>
<reference evidence="1" key="2">
    <citation type="journal article" date="2015" name="Fish Shellfish Immunol.">
        <title>Early steps in the European eel (Anguilla anguilla)-Vibrio vulnificus interaction in the gills: Role of the RtxA13 toxin.</title>
        <authorList>
            <person name="Callol A."/>
            <person name="Pajuelo D."/>
            <person name="Ebbesson L."/>
            <person name="Teles M."/>
            <person name="MacKenzie S."/>
            <person name="Amaro C."/>
        </authorList>
    </citation>
    <scope>NUCLEOTIDE SEQUENCE</scope>
</reference>
<organism evidence="1">
    <name type="scientific">Anguilla anguilla</name>
    <name type="common">European freshwater eel</name>
    <name type="synonym">Muraena anguilla</name>
    <dbReference type="NCBI Taxonomy" id="7936"/>
    <lineage>
        <taxon>Eukaryota</taxon>
        <taxon>Metazoa</taxon>
        <taxon>Chordata</taxon>
        <taxon>Craniata</taxon>
        <taxon>Vertebrata</taxon>
        <taxon>Euteleostomi</taxon>
        <taxon>Actinopterygii</taxon>
        <taxon>Neopterygii</taxon>
        <taxon>Teleostei</taxon>
        <taxon>Anguilliformes</taxon>
        <taxon>Anguillidae</taxon>
        <taxon>Anguilla</taxon>
    </lineage>
</organism>
<sequence>MHGHRRNKLELVLRFFFIEPSTV</sequence>
<protein>
    <submittedName>
        <fullName evidence="1">Uncharacterized protein</fullName>
    </submittedName>
</protein>
<accession>A0A0E9WDI2</accession>
<dbReference type="EMBL" id="GBXM01020128">
    <property type="protein sequence ID" value="JAH88449.1"/>
    <property type="molecule type" value="Transcribed_RNA"/>
</dbReference>
<reference evidence="1" key="1">
    <citation type="submission" date="2014-11" db="EMBL/GenBank/DDBJ databases">
        <authorList>
            <person name="Amaro Gonzalez C."/>
        </authorList>
    </citation>
    <scope>NUCLEOTIDE SEQUENCE</scope>
</reference>
<name>A0A0E9WDI2_ANGAN</name>